<protein>
    <submittedName>
        <fullName evidence="2">Uncharacterized protein</fullName>
    </submittedName>
</protein>
<evidence type="ECO:0000313" key="3">
    <source>
        <dbReference type="Proteomes" id="UP001055025"/>
    </source>
</evidence>
<organism evidence="2 3">
    <name type="scientific">Granulimonas faecalis</name>
    <dbReference type="NCBI Taxonomy" id="2894155"/>
    <lineage>
        <taxon>Bacteria</taxon>
        <taxon>Bacillati</taxon>
        <taxon>Actinomycetota</taxon>
        <taxon>Coriobacteriia</taxon>
        <taxon>Coriobacteriales</taxon>
        <taxon>Kribbibacteriaceae</taxon>
        <taxon>Granulimonas</taxon>
    </lineage>
</organism>
<comment type="caution">
    <text evidence="2">The sequence shown here is derived from an EMBL/GenBank/DDBJ whole genome shotgun (WGS) entry which is preliminary data.</text>
</comment>
<proteinExistence type="predicted"/>
<dbReference type="Proteomes" id="UP001055025">
    <property type="component" value="Unassembled WGS sequence"/>
</dbReference>
<keyword evidence="3" id="KW-1185">Reference proteome</keyword>
<name>A0AAV5B713_9ACTN</name>
<feature type="region of interest" description="Disordered" evidence="1">
    <location>
        <begin position="1"/>
        <end position="24"/>
    </location>
</feature>
<reference evidence="2" key="1">
    <citation type="journal article" date="2022" name="Int. J. Syst. Evol. Microbiol.">
        <title>Granulimonas faecalis gen. nov., sp. nov., and Leptogranulimonas caecicola gen. nov., sp. nov., novel lactate-producing Atopobiaceae bacteria isolated from mouse intestines, and an emended description of the family Atopobiaceae.</title>
        <authorList>
            <person name="Morinaga K."/>
            <person name="Kusada H."/>
            <person name="Sakamoto S."/>
            <person name="Murakami T."/>
            <person name="Toyoda A."/>
            <person name="Mori H."/>
            <person name="Meng X.Y."/>
            <person name="Takashino M."/>
            <person name="Murotomi K."/>
            <person name="Tamaki H."/>
        </authorList>
    </citation>
    <scope>NUCLEOTIDE SEQUENCE</scope>
    <source>
        <strain evidence="2">OPF53</strain>
    </source>
</reference>
<gene>
    <name evidence="2" type="ORF">ATOP_18580</name>
</gene>
<dbReference type="EMBL" id="BQKC01000002">
    <property type="protein sequence ID" value="GJM56203.1"/>
    <property type="molecule type" value="Genomic_DNA"/>
</dbReference>
<evidence type="ECO:0000256" key="1">
    <source>
        <dbReference type="SAM" id="MobiDB-lite"/>
    </source>
</evidence>
<sequence>MPSAPGRNASAPRPGAAVPGLGAEGEIGRLKERYPAHGPSWDGWARVLPGRAPAAIAAMARRLRVLPPGGPATAHGAS</sequence>
<accession>A0AAV5B713</accession>
<evidence type="ECO:0000313" key="2">
    <source>
        <dbReference type="EMBL" id="GJM56203.1"/>
    </source>
</evidence>
<dbReference type="AlphaFoldDB" id="A0AAV5B713"/>